<dbReference type="GO" id="GO:0016706">
    <property type="term" value="F:2-oxoglutarate-dependent dioxygenase activity"/>
    <property type="evidence" value="ECO:0007669"/>
    <property type="project" value="UniProtKB-ARBA"/>
</dbReference>
<dbReference type="KEGG" id="dsc:ABOD76_04370"/>
<keyword evidence="1" id="KW-0560">Oxidoreductase</keyword>
<dbReference type="SUPFAM" id="SSF51197">
    <property type="entry name" value="Clavaminate synthase-like"/>
    <property type="match status" value="1"/>
</dbReference>
<keyword evidence="1" id="KW-0614">Plasmid</keyword>
<name>A0AAU7U6D5_9DEIO</name>
<dbReference type="Pfam" id="PF05721">
    <property type="entry name" value="PhyH"/>
    <property type="match status" value="1"/>
</dbReference>
<organism evidence="1">
    <name type="scientific">Deinococcus sonorensis KR-87</name>
    <dbReference type="NCBI Taxonomy" id="694439"/>
    <lineage>
        <taxon>Bacteria</taxon>
        <taxon>Thermotogati</taxon>
        <taxon>Deinococcota</taxon>
        <taxon>Deinococci</taxon>
        <taxon>Deinococcales</taxon>
        <taxon>Deinococcaceae</taxon>
        <taxon>Deinococcus</taxon>
    </lineage>
</organism>
<geneLocation type="plasmid" evidence="1">
    <name>pDson03</name>
</geneLocation>
<proteinExistence type="predicted"/>
<dbReference type="RefSeq" id="WP_350241805.1">
    <property type="nucleotide sequence ID" value="NZ_CP158298.1"/>
</dbReference>
<evidence type="ECO:0000313" key="1">
    <source>
        <dbReference type="EMBL" id="XBV83930.1"/>
    </source>
</evidence>
<dbReference type="AlphaFoldDB" id="A0AAU7U6D5"/>
<accession>A0AAU7U6D5</accession>
<sequence length="260" mass="29376">MTKEANATGRLTREDIQQYACDGYTLFRQPVFAPQRFERLKAIFEENLAEYGAANLDMPHTRDERLLEFLLAPEVLDLVEPLTGPNIGLWASHFISKEPRTGKATPWHEDSAYWMGRISDMAGICTVWLALDPVFPENGSMGVMPGTHTNGFSEYEKEGAEAHFAGFERRIRPEAIDETKAVFFTLEPNQASLHEARIVHGARANTSNVRRAGYTMRYFPTTARIIPEKNPGHRLWLARGVDLAGNTYQNARRAVRPDPD</sequence>
<keyword evidence="1" id="KW-0223">Dioxygenase</keyword>
<dbReference type="PANTHER" id="PTHR20883:SF48">
    <property type="entry name" value="ECTOINE DIOXYGENASE"/>
    <property type="match status" value="1"/>
</dbReference>
<protein>
    <submittedName>
        <fullName evidence="1">Phytanoyl-CoA dioxygenase family protein</fullName>
    </submittedName>
</protein>
<reference evidence="1" key="1">
    <citation type="submission" date="2024-06" db="EMBL/GenBank/DDBJ databases">
        <title>Draft Genome Sequence of Deinococcus sonorensis Type Strain KR-87, a Biofilm Producing Representative of the Genus Deinococcus.</title>
        <authorList>
            <person name="Boren L.S."/>
            <person name="Grosso R.A."/>
            <person name="Hugenberg-Cox A.N."/>
            <person name="Hill J.T.E."/>
            <person name="Albert C.M."/>
            <person name="Tuohy J.M."/>
        </authorList>
    </citation>
    <scope>NUCLEOTIDE SEQUENCE</scope>
    <source>
        <strain evidence="1">KR-87</strain>
        <plasmid evidence="1">pDson03</plasmid>
    </source>
</reference>
<dbReference type="PANTHER" id="PTHR20883">
    <property type="entry name" value="PHYTANOYL-COA DIOXYGENASE DOMAIN CONTAINING 1"/>
    <property type="match status" value="1"/>
</dbReference>
<dbReference type="GO" id="GO:0005506">
    <property type="term" value="F:iron ion binding"/>
    <property type="evidence" value="ECO:0007669"/>
    <property type="project" value="UniProtKB-ARBA"/>
</dbReference>
<gene>
    <name evidence="1" type="ORF">ABOD76_04370</name>
</gene>
<dbReference type="InterPro" id="IPR008775">
    <property type="entry name" value="Phytyl_CoA_dOase-like"/>
</dbReference>
<dbReference type="Gene3D" id="2.60.120.620">
    <property type="entry name" value="q2cbj1_9rhob like domain"/>
    <property type="match status" value="1"/>
</dbReference>
<dbReference type="EMBL" id="CP158298">
    <property type="protein sequence ID" value="XBV83930.1"/>
    <property type="molecule type" value="Genomic_DNA"/>
</dbReference>